<reference evidence="1" key="1">
    <citation type="submission" date="2015-10" db="EMBL/GenBank/DDBJ databases">
        <authorList>
            <person name="Martinez-Garcia P.J."/>
            <person name="Crepeau M.W."/>
            <person name="Puiu D."/>
            <person name="Gonzalez-Ibeas D."/>
            <person name="Whalen J."/>
            <person name="Stevens K."/>
            <person name="Paul R."/>
            <person name="Butterfield T."/>
            <person name="Britton M."/>
            <person name="Reagan R."/>
            <person name="Chakraborty S."/>
            <person name="Walawage S.L."/>
            <person name="Vasquez-Gross H.A."/>
            <person name="Cardeno C."/>
            <person name="Famula R."/>
            <person name="Pratt K."/>
            <person name="Kuruganti S."/>
            <person name="Aradhya M.K."/>
            <person name="Leslie C.A."/>
            <person name="Dandekar A.M."/>
            <person name="Salzberg S.L."/>
            <person name="Wegrzyn J.L."/>
            <person name="Langley C.H."/>
            <person name="Neale D.B."/>
        </authorList>
    </citation>
    <scope>NUCLEOTIDE SEQUENCE</scope>
    <source>
        <tissue evidence="1">Leaves</tissue>
    </source>
</reference>
<dbReference type="EMBL" id="LIHL02022270">
    <property type="protein sequence ID" value="KAF5441799.1"/>
    <property type="molecule type" value="Genomic_DNA"/>
</dbReference>
<dbReference type="SUPFAM" id="SSF56219">
    <property type="entry name" value="DNase I-like"/>
    <property type="match status" value="1"/>
</dbReference>
<dbReference type="AlphaFoldDB" id="A0A833TKU6"/>
<comment type="caution">
    <text evidence="1">The sequence shown here is derived from an EMBL/GenBank/DDBJ whole genome shotgun (WGS) entry which is preliminary data.</text>
</comment>
<dbReference type="PANTHER" id="PTHR33710">
    <property type="entry name" value="BNAC02G09200D PROTEIN"/>
    <property type="match status" value="1"/>
</dbReference>
<dbReference type="InterPro" id="IPR036691">
    <property type="entry name" value="Endo/exonu/phosph_ase_sf"/>
</dbReference>
<gene>
    <name evidence="1" type="ORF">F2P56_036996</name>
</gene>
<dbReference type="Gramene" id="Jr_Scaffold_23466_00010_p1">
    <property type="protein sequence ID" value="cds.Jr_Scaffold_23466_00010_p1"/>
    <property type="gene ID" value="Jr_Scaffold_23466_00010"/>
</dbReference>
<reference evidence="1" key="2">
    <citation type="submission" date="2020-03" db="EMBL/GenBank/DDBJ databases">
        <title>Walnut 2.0.</title>
        <authorList>
            <person name="Marrano A."/>
            <person name="Britton M."/>
            <person name="Zimin A.V."/>
            <person name="Zaini P.A."/>
            <person name="Workman R."/>
            <person name="Puiu D."/>
            <person name="Bianco L."/>
            <person name="Allen B.J."/>
            <person name="Troggio M."/>
            <person name="Leslie C.A."/>
            <person name="Timp W."/>
            <person name="Dendekar A."/>
            <person name="Salzberg S.L."/>
            <person name="Neale D.B."/>
        </authorList>
    </citation>
    <scope>NUCLEOTIDE SEQUENCE</scope>
    <source>
        <tissue evidence="1">Leaves</tissue>
    </source>
</reference>
<evidence type="ECO:0000313" key="1">
    <source>
        <dbReference type="EMBL" id="KAF5441799.1"/>
    </source>
</evidence>
<protein>
    <recommendedName>
        <fullName evidence="3">Reverse transcriptase</fullName>
    </recommendedName>
</protein>
<sequence>MEEFRNALSRGGLSDLGWRGNKYTWSNGHSDGSFVKERLDRAVANQEWRRGYSRVEVETLVAWSSDHLPILLSCYNDNTLKGRFERPFRYEMSWDQENECGDTVKEVWKEEKRKRGSLLSVQRCLKSCSQALRKWYMGKNSMRGSEIKRFSEKLKELKEDEGPLNVDEIRQVNRKLEELLEQENCWWRQRAKAHWLQLGDRNTKFFHASASQRKKKNSIVEIADVNGFTVRRHEDIEEAFGEYFTGVY</sequence>
<dbReference type="PANTHER" id="PTHR33710:SF62">
    <property type="entry name" value="DUF4283 DOMAIN PROTEIN"/>
    <property type="match status" value="1"/>
</dbReference>
<organism evidence="1 2">
    <name type="scientific">Juglans regia</name>
    <name type="common">English walnut</name>
    <dbReference type="NCBI Taxonomy" id="51240"/>
    <lineage>
        <taxon>Eukaryota</taxon>
        <taxon>Viridiplantae</taxon>
        <taxon>Streptophyta</taxon>
        <taxon>Embryophyta</taxon>
        <taxon>Tracheophyta</taxon>
        <taxon>Spermatophyta</taxon>
        <taxon>Magnoliopsida</taxon>
        <taxon>eudicotyledons</taxon>
        <taxon>Gunneridae</taxon>
        <taxon>Pentapetalae</taxon>
        <taxon>rosids</taxon>
        <taxon>fabids</taxon>
        <taxon>Fagales</taxon>
        <taxon>Juglandaceae</taxon>
        <taxon>Juglans</taxon>
    </lineage>
</organism>
<feature type="non-terminal residue" evidence="1">
    <location>
        <position position="248"/>
    </location>
</feature>
<dbReference type="Proteomes" id="UP000619265">
    <property type="component" value="Unassembled WGS sequence"/>
</dbReference>
<proteinExistence type="predicted"/>
<dbReference type="Gene3D" id="3.60.10.10">
    <property type="entry name" value="Endonuclease/exonuclease/phosphatase"/>
    <property type="match status" value="1"/>
</dbReference>
<evidence type="ECO:0008006" key="3">
    <source>
        <dbReference type="Google" id="ProtNLM"/>
    </source>
</evidence>
<evidence type="ECO:0000313" key="2">
    <source>
        <dbReference type="Proteomes" id="UP000619265"/>
    </source>
</evidence>
<name>A0A833TKU6_JUGRE</name>
<accession>A0A833TKU6</accession>